<evidence type="ECO:0000259" key="1">
    <source>
        <dbReference type="Pfam" id="PF05697"/>
    </source>
</evidence>
<reference evidence="2" key="1">
    <citation type="journal article" date="2021" name="PeerJ">
        <title>Extensive microbial diversity within the chicken gut microbiome revealed by metagenomics and culture.</title>
        <authorList>
            <person name="Gilroy R."/>
            <person name="Ravi A."/>
            <person name="Getino M."/>
            <person name="Pursley I."/>
            <person name="Horton D.L."/>
            <person name="Alikhan N.F."/>
            <person name="Baker D."/>
            <person name="Gharbi K."/>
            <person name="Hall N."/>
            <person name="Watson M."/>
            <person name="Adriaenssens E.M."/>
            <person name="Foster-Nyarko E."/>
            <person name="Jarju S."/>
            <person name="Secka A."/>
            <person name="Antonio M."/>
            <person name="Oren A."/>
            <person name="Chaudhuri R.R."/>
            <person name="La Ragione R."/>
            <person name="Hildebrand F."/>
            <person name="Pallen M.J."/>
        </authorList>
    </citation>
    <scope>NUCLEOTIDE SEQUENCE</scope>
    <source>
        <strain evidence="2">ChiHjej11B10-19426</strain>
    </source>
</reference>
<feature type="domain" description="Trigger factor ribosome-binding bacterial" evidence="1">
    <location>
        <begin position="1"/>
        <end position="140"/>
    </location>
</feature>
<evidence type="ECO:0000313" key="2">
    <source>
        <dbReference type="EMBL" id="HIZ15320.1"/>
    </source>
</evidence>
<dbReference type="GO" id="GO:0043022">
    <property type="term" value="F:ribosome binding"/>
    <property type="evidence" value="ECO:0007669"/>
    <property type="project" value="TreeGrafter"/>
</dbReference>
<dbReference type="InterPro" id="IPR005215">
    <property type="entry name" value="Trig_fac"/>
</dbReference>
<dbReference type="GO" id="GO:0044183">
    <property type="term" value="F:protein folding chaperone"/>
    <property type="evidence" value="ECO:0007669"/>
    <property type="project" value="TreeGrafter"/>
</dbReference>
<dbReference type="Proteomes" id="UP000824014">
    <property type="component" value="Unassembled WGS sequence"/>
</dbReference>
<evidence type="ECO:0000313" key="3">
    <source>
        <dbReference type="Proteomes" id="UP000824014"/>
    </source>
</evidence>
<dbReference type="SUPFAM" id="SSF102735">
    <property type="entry name" value="Trigger factor ribosome-binding domain"/>
    <property type="match status" value="1"/>
</dbReference>
<dbReference type="InterPro" id="IPR027304">
    <property type="entry name" value="Trigger_fact/SurA_dom_sf"/>
</dbReference>
<dbReference type="GO" id="GO:0051083">
    <property type="term" value="P:'de novo' cotranslational protein folding"/>
    <property type="evidence" value="ECO:0007669"/>
    <property type="project" value="TreeGrafter"/>
</dbReference>
<dbReference type="GO" id="GO:0015031">
    <property type="term" value="P:protein transport"/>
    <property type="evidence" value="ECO:0007669"/>
    <property type="project" value="InterPro"/>
</dbReference>
<protein>
    <submittedName>
        <fullName evidence="2">Trigger factor</fullName>
    </submittedName>
</protein>
<dbReference type="GO" id="GO:0043335">
    <property type="term" value="P:protein unfolding"/>
    <property type="evidence" value="ECO:0007669"/>
    <property type="project" value="TreeGrafter"/>
</dbReference>
<dbReference type="SUPFAM" id="SSF109998">
    <property type="entry name" value="Triger factor/SurA peptide-binding domain-like"/>
    <property type="match status" value="1"/>
</dbReference>
<dbReference type="GO" id="GO:0003755">
    <property type="term" value="F:peptidyl-prolyl cis-trans isomerase activity"/>
    <property type="evidence" value="ECO:0007669"/>
    <property type="project" value="TreeGrafter"/>
</dbReference>
<comment type="caution">
    <text evidence="2">The sequence shown here is derived from an EMBL/GenBank/DDBJ whole genome shotgun (WGS) entry which is preliminary data.</text>
</comment>
<dbReference type="InterPro" id="IPR036611">
    <property type="entry name" value="Trigger_fac_ribosome-bd_sf"/>
</dbReference>
<dbReference type="Gene3D" id="3.30.70.1050">
    <property type="entry name" value="Trigger factor ribosome-binding domain"/>
    <property type="match status" value="1"/>
</dbReference>
<dbReference type="AlphaFoldDB" id="A0A9D2DDZ9"/>
<proteinExistence type="predicted"/>
<accession>A0A9D2DDZ9</accession>
<dbReference type="InterPro" id="IPR037041">
    <property type="entry name" value="Trigger_fac_C_sf"/>
</dbReference>
<sequence>MNITRENREGQVSVIKVTVGEADYKEAVDKKLREYRRKANVPGFRPGMVPMSLINKMYRKGVVAETAYKTASDAVFEYIDKEKIDYVGDVLPSDEQGAFDFDNNTEHEFVFEIGLAPEMEIDLSDKDKLTRYKIKVSDEMRSGFRSNFLRRYGRLVDVEEVTSDEAITGKLDNGEITVEEGYVGLISLGEEARKPFIGKKVGDEMIVNVNEIYPNASQRASVLGVKESELESVKPEFKLTIKQIRKFAEPELTEEFFKMAFQDGSVTDEKGFEARIDQLLEADLNREADYVFATEVRNFLLEKINPTMPEEFLKRWLFTINEGKFSKEEIEKEFPAFLKMMKWNFIQKKIGDKYGVKVEQDDMLNEAKAYAAAQFAQYGMTNIDDETLTKYAHSILGNKEEANRVLDRVYEKKIVEAITPLVKISNKSVTPEELGKIFDKMTK</sequence>
<organism evidence="2 3">
    <name type="scientific">Candidatus Tidjanibacter faecipullorum</name>
    <dbReference type="NCBI Taxonomy" id="2838766"/>
    <lineage>
        <taxon>Bacteria</taxon>
        <taxon>Pseudomonadati</taxon>
        <taxon>Bacteroidota</taxon>
        <taxon>Bacteroidia</taxon>
        <taxon>Bacteroidales</taxon>
        <taxon>Rikenellaceae</taxon>
        <taxon>Tidjanibacter</taxon>
    </lineage>
</organism>
<dbReference type="Gene3D" id="1.10.3120.10">
    <property type="entry name" value="Trigger factor, C-terminal domain"/>
    <property type="match status" value="1"/>
</dbReference>
<dbReference type="EMBL" id="DXCC01000017">
    <property type="protein sequence ID" value="HIZ15320.1"/>
    <property type="molecule type" value="Genomic_DNA"/>
</dbReference>
<dbReference type="InterPro" id="IPR008881">
    <property type="entry name" value="Trigger_fac_ribosome-bd_bac"/>
</dbReference>
<gene>
    <name evidence="2" type="ORF">H9816_05360</name>
</gene>
<dbReference type="Pfam" id="PF05697">
    <property type="entry name" value="Trigger_N"/>
    <property type="match status" value="1"/>
</dbReference>
<reference evidence="2" key="2">
    <citation type="submission" date="2021-04" db="EMBL/GenBank/DDBJ databases">
        <authorList>
            <person name="Gilroy R."/>
        </authorList>
    </citation>
    <scope>NUCLEOTIDE SEQUENCE</scope>
    <source>
        <strain evidence="2">ChiHjej11B10-19426</strain>
    </source>
</reference>
<name>A0A9D2DDZ9_9BACT</name>
<dbReference type="PANTHER" id="PTHR30560">
    <property type="entry name" value="TRIGGER FACTOR CHAPERONE AND PEPTIDYL-PROLYL CIS/TRANS ISOMERASE"/>
    <property type="match status" value="1"/>
</dbReference>
<dbReference type="PANTHER" id="PTHR30560:SF3">
    <property type="entry name" value="TRIGGER FACTOR-LIKE PROTEIN TIG, CHLOROPLASTIC"/>
    <property type="match status" value="1"/>
</dbReference>